<feature type="compositionally biased region" description="Pro residues" evidence="7">
    <location>
        <begin position="605"/>
        <end position="636"/>
    </location>
</feature>
<dbReference type="PROSITE" id="PS00216">
    <property type="entry name" value="SUGAR_TRANSPORT_1"/>
    <property type="match status" value="2"/>
</dbReference>
<name>A0AA38VZZ9_9PEZI</name>
<evidence type="ECO:0000313" key="11">
    <source>
        <dbReference type="Proteomes" id="UP001174691"/>
    </source>
</evidence>
<proteinExistence type="inferred from homology"/>
<evidence type="ECO:0000256" key="8">
    <source>
        <dbReference type="SAM" id="Phobius"/>
    </source>
</evidence>
<keyword evidence="4 8" id="KW-0812">Transmembrane</keyword>
<protein>
    <submittedName>
        <fullName evidence="10">High-affinity glucose transporter SNF3</fullName>
    </submittedName>
</protein>
<feature type="compositionally biased region" description="Basic and acidic residues" evidence="7">
    <location>
        <begin position="642"/>
        <end position="653"/>
    </location>
</feature>
<feature type="transmembrane region" description="Helical" evidence="8">
    <location>
        <begin position="50"/>
        <end position="69"/>
    </location>
</feature>
<keyword evidence="5 8" id="KW-1133">Transmembrane helix</keyword>
<feature type="transmembrane region" description="Helical" evidence="8">
    <location>
        <begin position="479"/>
        <end position="498"/>
    </location>
</feature>
<feature type="transmembrane region" description="Helical" evidence="8">
    <location>
        <begin position="210"/>
        <end position="229"/>
    </location>
</feature>
<dbReference type="Proteomes" id="UP001174691">
    <property type="component" value="Unassembled WGS sequence"/>
</dbReference>
<evidence type="ECO:0000313" key="10">
    <source>
        <dbReference type="EMBL" id="KAJ9162215.1"/>
    </source>
</evidence>
<evidence type="ECO:0000256" key="6">
    <source>
        <dbReference type="ARBA" id="ARBA00023136"/>
    </source>
</evidence>
<feature type="transmembrane region" description="Helical" evidence="8">
    <location>
        <begin position="177"/>
        <end position="198"/>
    </location>
</feature>
<dbReference type="InterPro" id="IPR050360">
    <property type="entry name" value="MFS_Sugar_Transporters"/>
</dbReference>
<dbReference type="Gene3D" id="1.20.1250.20">
    <property type="entry name" value="MFS general substrate transporter like domains"/>
    <property type="match status" value="1"/>
</dbReference>
<reference evidence="10" key="1">
    <citation type="submission" date="2022-07" db="EMBL/GenBank/DDBJ databases">
        <title>Fungi with potential for degradation of polypropylene.</title>
        <authorList>
            <person name="Gostincar C."/>
        </authorList>
    </citation>
    <scope>NUCLEOTIDE SEQUENCE</scope>
    <source>
        <strain evidence="10">EXF-13287</strain>
    </source>
</reference>
<keyword evidence="11" id="KW-1185">Reference proteome</keyword>
<feature type="transmembrane region" description="Helical" evidence="8">
    <location>
        <begin position="443"/>
        <end position="467"/>
    </location>
</feature>
<feature type="transmembrane region" description="Helical" evidence="8">
    <location>
        <begin position="25"/>
        <end position="43"/>
    </location>
</feature>
<dbReference type="InterPro" id="IPR005828">
    <property type="entry name" value="MFS_sugar_transport-like"/>
</dbReference>
<feature type="compositionally biased region" description="Low complexity" evidence="7">
    <location>
        <begin position="593"/>
        <end position="604"/>
    </location>
</feature>
<evidence type="ECO:0000256" key="7">
    <source>
        <dbReference type="SAM" id="MobiDB-lite"/>
    </source>
</evidence>
<comment type="subcellular location">
    <subcellularLocation>
        <location evidence="1">Membrane</location>
        <topology evidence="1">Multi-pass membrane protein</topology>
    </subcellularLocation>
</comment>
<dbReference type="PANTHER" id="PTHR48022">
    <property type="entry name" value="PLASTIDIC GLUCOSE TRANSPORTER 4"/>
    <property type="match status" value="1"/>
</dbReference>
<dbReference type="GO" id="GO:0005351">
    <property type="term" value="F:carbohydrate:proton symporter activity"/>
    <property type="evidence" value="ECO:0007669"/>
    <property type="project" value="TreeGrafter"/>
</dbReference>
<organism evidence="10 11">
    <name type="scientific">Coniochaeta hoffmannii</name>
    <dbReference type="NCBI Taxonomy" id="91930"/>
    <lineage>
        <taxon>Eukaryota</taxon>
        <taxon>Fungi</taxon>
        <taxon>Dikarya</taxon>
        <taxon>Ascomycota</taxon>
        <taxon>Pezizomycotina</taxon>
        <taxon>Sordariomycetes</taxon>
        <taxon>Sordariomycetidae</taxon>
        <taxon>Coniochaetales</taxon>
        <taxon>Coniochaetaceae</taxon>
        <taxon>Coniochaeta</taxon>
    </lineage>
</organism>
<evidence type="ECO:0000259" key="9">
    <source>
        <dbReference type="PROSITE" id="PS50850"/>
    </source>
</evidence>
<gene>
    <name evidence="10" type="ORF">NKR19_g1492</name>
</gene>
<feature type="transmembrane region" description="Helical" evidence="8">
    <location>
        <begin position="408"/>
        <end position="431"/>
    </location>
</feature>
<keyword evidence="10" id="KW-0762">Sugar transport</keyword>
<feature type="transmembrane region" description="Helical" evidence="8">
    <location>
        <begin position="89"/>
        <end position="106"/>
    </location>
</feature>
<evidence type="ECO:0000256" key="1">
    <source>
        <dbReference type="ARBA" id="ARBA00004141"/>
    </source>
</evidence>
<dbReference type="PRINTS" id="PR00171">
    <property type="entry name" value="SUGRTRNSPORT"/>
</dbReference>
<dbReference type="PROSITE" id="PS50850">
    <property type="entry name" value="MFS"/>
    <property type="match status" value="1"/>
</dbReference>
<feature type="transmembrane region" description="Helical" evidence="8">
    <location>
        <begin position="371"/>
        <end position="393"/>
    </location>
</feature>
<feature type="region of interest" description="Disordered" evidence="7">
    <location>
        <begin position="572"/>
        <end position="653"/>
    </location>
</feature>
<keyword evidence="6 8" id="KW-0472">Membrane</keyword>
<feature type="transmembrane region" description="Helical" evidence="8">
    <location>
        <begin position="118"/>
        <end position="135"/>
    </location>
</feature>
<feature type="transmembrane region" description="Helical" evidence="8">
    <location>
        <begin position="343"/>
        <end position="364"/>
    </location>
</feature>
<feature type="domain" description="Major facilitator superfamily (MFS) profile" evidence="9">
    <location>
        <begin position="30"/>
        <end position="502"/>
    </location>
</feature>
<dbReference type="InterPro" id="IPR005829">
    <property type="entry name" value="Sugar_transporter_CS"/>
</dbReference>
<dbReference type="NCBIfam" id="TIGR00879">
    <property type="entry name" value="SP"/>
    <property type="match status" value="1"/>
</dbReference>
<evidence type="ECO:0000256" key="2">
    <source>
        <dbReference type="ARBA" id="ARBA00010992"/>
    </source>
</evidence>
<sequence length="653" mass="72388">MVGGPIYMPYQGTADVNKIEAPVTIKAYLVCAFAAFGGIFFGYDTGWMSGVLAMPYFISLYTGIPYDYVKKQPIGVDRTDFGLPSSQKSLMTSILSCGTFFGALIAGDIADFIGRRPTIIAGCALFSLGCILEIASTNQEVLFVFGRLIAGGGVGFISSVILLYLSEIAPRKVRGAIVSGYQFCITLGILLANCVVYSTQKRADPASYRVPIGVQFIWALVLGIGLFLLPESPRYHVRKGHLESAAKALSVIRGQPVDSEYIRDELAEIIANHEYETQEIPHMSYVGSWLACFKGSIRQGNSNLRRTVLGSGIQMFQQLTGINFIFYFGTTFFQELGTISDPFLISLITTLVNVASTPLSFWAIERFGRRFLLIWGALGMIFMQFVTAIIGVTSGKPEDHDDGAVKSMIAFICLNIFFFAVTWGPVPWVLVGELFPLPVRSRGVAISTSSNWFWNTIIAVITPYMVGNSPGSANLGPKVFFIWGSFCIMSLLFAYFFVPEMKGLTLEQVDKMMEEVTPPKSAAWVPHTTFAEEMRRINAAKAAGVPMGVRGTGLKGVGQQYQYNELRGQQSFQQYPHTPPPQHYSHTPPPQPYSHTSPPQQWQGSPPPNHYQRTPPPQQYAHTPPPQPWQHTPPPQQYSHELPQHPYERQRTY</sequence>
<keyword evidence="3" id="KW-0813">Transport</keyword>
<evidence type="ECO:0000256" key="5">
    <source>
        <dbReference type="ARBA" id="ARBA00022989"/>
    </source>
</evidence>
<dbReference type="InterPro" id="IPR003663">
    <property type="entry name" value="Sugar/inositol_transpt"/>
</dbReference>
<dbReference type="InterPro" id="IPR036259">
    <property type="entry name" value="MFS_trans_sf"/>
</dbReference>
<feature type="transmembrane region" description="Helical" evidence="8">
    <location>
        <begin position="141"/>
        <end position="165"/>
    </location>
</feature>
<dbReference type="InterPro" id="IPR020846">
    <property type="entry name" value="MFS_dom"/>
</dbReference>
<accession>A0AA38VZZ9</accession>
<dbReference type="EMBL" id="JANBVN010000014">
    <property type="protein sequence ID" value="KAJ9162215.1"/>
    <property type="molecule type" value="Genomic_DNA"/>
</dbReference>
<comment type="similarity">
    <text evidence="2">Belongs to the major facilitator superfamily. Sugar transporter (TC 2.A.1.1) family.</text>
</comment>
<evidence type="ECO:0000256" key="3">
    <source>
        <dbReference type="ARBA" id="ARBA00022448"/>
    </source>
</evidence>
<evidence type="ECO:0000256" key="4">
    <source>
        <dbReference type="ARBA" id="ARBA00022692"/>
    </source>
</evidence>
<dbReference type="CDD" id="cd17356">
    <property type="entry name" value="MFS_HXT"/>
    <property type="match status" value="1"/>
</dbReference>
<dbReference type="GO" id="GO:0016020">
    <property type="term" value="C:membrane"/>
    <property type="evidence" value="ECO:0007669"/>
    <property type="project" value="UniProtKB-SubCell"/>
</dbReference>
<feature type="compositionally biased region" description="Pro residues" evidence="7">
    <location>
        <begin position="577"/>
        <end position="592"/>
    </location>
</feature>
<comment type="caution">
    <text evidence="10">The sequence shown here is derived from an EMBL/GenBank/DDBJ whole genome shotgun (WGS) entry which is preliminary data.</text>
</comment>
<dbReference type="AlphaFoldDB" id="A0AA38VZZ9"/>
<dbReference type="FunFam" id="1.20.1250.20:FF:000180">
    <property type="entry name" value="MFS monosaccharide transporter"/>
    <property type="match status" value="1"/>
</dbReference>
<dbReference type="SUPFAM" id="SSF103473">
    <property type="entry name" value="MFS general substrate transporter"/>
    <property type="match status" value="1"/>
</dbReference>
<dbReference type="Pfam" id="PF00083">
    <property type="entry name" value="Sugar_tr"/>
    <property type="match status" value="1"/>
</dbReference>
<dbReference type="PANTHER" id="PTHR48022:SF61">
    <property type="entry name" value="HIGH AFFINITY GLUCOSE TRANSPORTER RGT2"/>
    <property type="match status" value="1"/>
</dbReference>